<dbReference type="AlphaFoldDB" id="A0A183AM62"/>
<evidence type="ECO:0000313" key="1">
    <source>
        <dbReference type="EMBL" id="VDP82650.1"/>
    </source>
</evidence>
<gene>
    <name evidence="1" type="ORF">ECPE_LOCUS8047</name>
</gene>
<dbReference type="OrthoDB" id="10530519at2759"/>
<evidence type="ECO:0000313" key="3">
    <source>
        <dbReference type="WBParaSite" id="ECPE_0000806901-mRNA-1"/>
    </source>
</evidence>
<evidence type="ECO:0000313" key="2">
    <source>
        <dbReference type="Proteomes" id="UP000272942"/>
    </source>
</evidence>
<reference evidence="1 2" key="2">
    <citation type="submission" date="2018-11" db="EMBL/GenBank/DDBJ databases">
        <authorList>
            <consortium name="Pathogen Informatics"/>
        </authorList>
    </citation>
    <scope>NUCLEOTIDE SEQUENCE [LARGE SCALE GENOMIC DNA]</scope>
    <source>
        <strain evidence="1 2">Egypt</strain>
    </source>
</reference>
<keyword evidence="2" id="KW-1185">Reference proteome</keyword>
<sequence>MVCNKQYFAIPCKQTAVINSELASQPDVLLQSAYDLSRRMNLSVHRFYLYVESLIPQLSSQLTCALTHSSGSVGPAKPSFPSVILPVIAVTVAQLMQIGSLLEILFHTTQSVMEVIRANSSRLYEGHLPQLTSNSLPVLASELNSNNCNSSSCIAVTSNQPPSMLPILKIRLPNGVRLSRIMGCLKRLLALLEKTRSLIPESIQTCTELCITYFRLTLERNHTQHAEMDACRTGRTPVWQTSAFMDTFVRDLLSTIPPCLEEVELIDHIKLDREERATKVSNVCSAICGFHQIIYNQVIGKLFAQFCSEWLSCIASTPDLLSM</sequence>
<dbReference type="Proteomes" id="UP000272942">
    <property type="component" value="Unassembled WGS sequence"/>
</dbReference>
<proteinExistence type="predicted"/>
<organism evidence="3">
    <name type="scientific">Echinostoma caproni</name>
    <dbReference type="NCBI Taxonomy" id="27848"/>
    <lineage>
        <taxon>Eukaryota</taxon>
        <taxon>Metazoa</taxon>
        <taxon>Spiralia</taxon>
        <taxon>Lophotrochozoa</taxon>
        <taxon>Platyhelminthes</taxon>
        <taxon>Trematoda</taxon>
        <taxon>Digenea</taxon>
        <taxon>Plagiorchiida</taxon>
        <taxon>Echinostomata</taxon>
        <taxon>Echinostomatoidea</taxon>
        <taxon>Echinostomatidae</taxon>
        <taxon>Echinostoma</taxon>
    </lineage>
</organism>
<protein>
    <submittedName>
        <fullName evidence="3">Dilute domain-containing protein</fullName>
    </submittedName>
</protein>
<accession>A0A183AM62</accession>
<name>A0A183AM62_9TREM</name>
<reference evidence="3" key="1">
    <citation type="submission" date="2016-06" db="UniProtKB">
        <authorList>
            <consortium name="WormBaseParasite"/>
        </authorList>
    </citation>
    <scope>IDENTIFICATION</scope>
</reference>
<dbReference type="WBParaSite" id="ECPE_0000806901-mRNA-1">
    <property type="protein sequence ID" value="ECPE_0000806901-mRNA-1"/>
    <property type="gene ID" value="ECPE_0000806901"/>
</dbReference>
<dbReference type="EMBL" id="UZAN01045452">
    <property type="protein sequence ID" value="VDP82650.1"/>
    <property type="molecule type" value="Genomic_DNA"/>
</dbReference>